<feature type="domain" description="Pyrrolo-quinoline quinone repeat" evidence="1">
    <location>
        <begin position="66"/>
        <end position="171"/>
    </location>
</feature>
<dbReference type="PANTHER" id="PTHR34512">
    <property type="entry name" value="CELL SURFACE PROTEIN"/>
    <property type="match status" value="1"/>
</dbReference>
<evidence type="ECO:0000259" key="1">
    <source>
        <dbReference type="Pfam" id="PF13360"/>
    </source>
</evidence>
<dbReference type="Proteomes" id="UP000319817">
    <property type="component" value="Chromosome"/>
</dbReference>
<name>A0A517P154_9BACT</name>
<dbReference type="Pfam" id="PF13360">
    <property type="entry name" value="PQQ_2"/>
    <property type="match status" value="2"/>
</dbReference>
<proteinExistence type="predicted"/>
<dbReference type="Gene3D" id="2.130.10.10">
    <property type="entry name" value="YVTN repeat-like/Quinoprotein amine dehydrogenase"/>
    <property type="match status" value="1"/>
</dbReference>
<protein>
    <submittedName>
        <fullName evidence="2">Outer membrane biogenesis protein BamB</fullName>
    </submittedName>
</protein>
<keyword evidence="3" id="KW-1185">Reference proteome</keyword>
<dbReference type="SMART" id="SM00564">
    <property type="entry name" value="PQQ"/>
    <property type="match status" value="4"/>
</dbReference>
<evidence type="ECO:0000313" key="3">
    <source>
        <dbReference type="Proteomes" id="UP000319817"/>
    </source>
</evidence>
<dbReference type="InterPro" id="IPR015943">
    <property type="entry name" value="WD40/YVTN_repeat-like_dom_sf"/>
</dbReference>
<evidence type="ECO:0000313" key="2">
    <source>
        <dbReference type="EMBL" id="QDT13102.1"/>
    </source>
</evidence>
<dbReference type="OrthoDB" id="244732at2"/>
<dbReference type="AlphaFoldDB" id="A0A517P154"/>
<dbReference type="SUPFAM" id="SSF50998">
    <property type="entry name" value="Quinoprotein alcohol dehydrogenase-like"/>
    <property type="match status" value="1"/>
</dbReference>
<dbReference type="InterPro" id="IPR018391">
    <property type="entry name" value="PQQ_b-propeller_rpt"/>
</dbReference>
<sequence length="449" mass="48412">MNRFRPDNVMTRNSSTLKQLLATTLGVTALLMLDTSAYSDAPTAWPQWRGSAQNGVATGTHYPTQWNEESNIDWKTEIPGLGGSTPVTHDNVAYLTSGMDGKNKLMAIDTESGTVKWEIEIGDDTGNKHKKGGGSNPSAITDGELIYAFFRSGDLGCVDKNGKLKWQTQLSYDMKDGLWWDLGTSPILTDNAVVLTVMHTGPSYLIAFDKQTGKELWKGDRSVDAPKEAAQSYATPLNVQVDGKPMIAVMGGDYLTIHDASNGKELGRLGGFNPTSHEYFRSIASPVAQGNLIICPYARGASVTAVRMDDLAKGKGKDAIAWFRDDIGSDVPTPAAKDGRVYFISDGKQTRGLVTCVDAKTGETIWDTKLPKSRVGFSSSPLIAGDHLYITGENATTYVIGPLSAGKNELAATNEVSDDVQYTVASPTAIGDAILLRSRSHLYKIKSDD</sequence>
<reference evidence="2 3" key="1">
    <citation type="submission" date="2019-02" db="EMBL/GenBank/DDBJ databases">
        <title>Deep-cultivation of Planctomycetes and their phenomic and genomic characterization uncovers novel biology.</title>
        <authorList>
            <person name="Wiegand S."/>
            <person name="Jogler M."/>
            <person name="Boedeker C."/>
            <person name="Pinto D."/>
            <person name="Vollmers J."/>
            <person name="Rivas-Marin E."/>
            <person name="Kohn T."/>
            <person name="Peeters S.H."/>
            <person name="Heuer A."/>
            <person name="Rast P."/>
            <person name="Oberbeckmann S."/>
            <person name="Bunk B."/>
            <person name="Jeske O."/>
            <person name="Meyerdierks A."/>
            <person name="Storesund J.E."/>
            <person name="Kallscheuer N."/>
            <person name="Luecker S."/>
            <person name="Lage O.M."/>
            <person name="Pohl T."/>
            <person name="Merkel B.J."/>
            <person name="Hornburger P."/>
            <person name="Mueller R.-W."/>
            <person name="Bruemmer F."/>
            <person name="Labrenz M."/>
            <person name="Spormann A.M."/>
            <person name="Op den Camp H."/>
            <person name="Overmann J."/>
            <person name="Amann R."/>
            <person name="Jetten M.S.M."/>
            <person name="Mascher T."/>
            <person name="Medema M.H."/>
            <person name="Devos D.P."/>
            <person name="Kaster A.-K."/>
            <person name="Ovreas L."/>
            <person name="Rohde M."/>
            <person name="Galperin M.Y."/>
            <person name="Jogler C."/>
        </authorList>
    </citation>
    <scope>NUCLEOTIDE SEQUENCE [LARGE SCALE GENOMIC DNA]</scope>
    <source>
        <strain evidence="2 3">K23_9</strain>
    </source>
</reference>
<organism evidence="2 3">
    <name type="scientific">Stieleria marina</name>
    <dbReference type="NCBI Taxonomy" id="1930275"/>
    <lineage>
        <taxon>Bacteria</taxon>
        <taxon>Pseudomonadati</taxon>
        <taxon>Planctomycetota</taxon>
        <taxon>Planctomycetia</taxon>
        <taxon>Pirellulales</taxon>
        <taxon>Pirellulaceae</taxon>
        <taxon>Stieleria</taxon>
    </lineage>
</organism>
<accession>A0A517P154</accession>
<dbReference type="EMBL" id="CP036526">
    <property type="protein sequence ID" value="QDT13102.1"/>
    <property type="molecule type" value="Genomic_DNA"/>
</dbReference>
<dbReference type="InterPro" id="IPR011047">
    <property type="entry name" value="Quinoprotein_ADH-like_sf"/>
</dbReference>
<dbReference type="InterPro" id="IPR002372">
    <property type="entry name" value="PQQ_rpt_dom"/>
</dbReference>
<dbReference type="Gene3D" id="2.40.10.480">
    <property type="match status" value="1"/>
</dbReference>
<dbReference type="PANTHER" id="PTHR34512:SF30">
    <property type="entry name" value="OUTER MEMBRANE PROTEIN ASSEMBLY FACTOR BAMB"/>
    <property type="match status" value="1"/>
</dbReference>
<gene>
    <name evidence="2" type="ORF">K239x_51180</name>
</gene>
<feature type="domain" description="Pyrrolo-quinoline quinone repeat" evidence="1">
    <location>
        <begin position="185"/>
        <end position="367"/>
    </location>
</feature>